<gene>
    <name evidence="1" type="ORF">FHW36_1011348</name>
</gene>
<evidence type="ECO:0000313" key="1">
    <source>
        <dbReference type="EMBL" id="TWF45418.1"/>
    </source>
</evidence>
<dbReference type="PROSITE" id="PS51642">
    <property type="entry name" value="HEMOPEXIN_2"/>
    <property type="match status" value="2"/>
</dbReference>
<name>A0A561Q4Y6_9BACT</name>
<organism evidence="1 2">
    <name type="scientific">Chitinophaga polysaccharea</name>
    <dbReference type="NCBI Taxonomy" id="1293035"/>
    <lineage>
        <taxon>Bacteria</taxon>
        <taxon>Pseudomonadati</taxon>
        <taxon>Bacteroidota</taxon>
        <taxon>Chitinophagia</taxon>
        <taxon>Chitinophagales</taxon>
        <taxon>Chitinophagaceae</taxon>
        <taxon>Chitinophaga</taxon>
    </lineage>
</organism>
<keyword evidence="2" id="KW-1185">Reference proteome</keyword>
<sequence>MKKLFVLILAGSLAFVNQSCQKSNMKDPLSTETAITLKSGVNAKAAGSCYSATYVDTWHYATPQLYIFHDNQYARYDVLTNTYKSLNGISNGYPGVPFSSFDATYVDTWHYSTPQLYIFRGNQYARYDILTNTYQGLNSITNGYPGVPFTTIDAAYVDTWHYATPQLYLFSGTQYARYDILTNTFMGVNSIANGYPGVPFSTFNATYVDTWHYPTPQLYIFNGTQYARYDILTNTFMGVNSNANGYPGVPFCL</sequence>
<proteinExistence type="predicted"/>
<dbReference type="Gene3D" id="2.110.10.10">
    <property type="entry name" value="Hemopexin-like domain"/>
    <property type="match status" value="2"/>
</dbReference>
<dbReference type="InterPro" id="IPR018487">
    <property type="entry name" value="Hemopexin-like_repeat"/>
</dbReference>
<comment type="caution">
    <text evidence="1">The sequence shown here is derived from an EMBL/GenBank/DDBJ whole genome shotgun (WGS) entry which is preliminary data.</text>
</comment>
<dbReference type="SUPFAM" id="SSF50923">
    <property type="entry name" value="Hemopexin-like domain"/>
    <property type="match status" value="1"/>
</dbReference>
<dbReference type="EMBL" id="VIWO01000001">
    <property type="protein sequence ID" value="TWF45418.1"/>
    <property type="molecule type" value="Genomic_DNA"/>
</dbReference>
<dbReference type="RefSeq" id="WP_145664299.1">
    <property type="nucleotide sequence ID" value="NZ_VIWO01000001.1"/>
</dbReference>
<dbReference type="InterPro" id="IPR036375">
    <property type="entry name" value="Hemopexin-like_dom_sf"/>
</dbReference>
<dbReference type="Proteomes" id="UP000320811">
    <property type="component" value="Unassembled WGS sequence"/>
</dbReference>
<dbReference type="OrthoDB" id="9815195at2"/>
<dbReference type="AlphaFoldDB" id="A0A561Q4Y6"/>
<protein>
    <submittedName>
        <fullName evidence="1">Uncharacterized protein</fullName>
    </submittedName>
</protein>
<reference evidence="1 2" key="1">
    <citation type="submission" date="2019-06" db="EMBL/GenBank/DDBJ databases">
        <title>Sorghum-associated microbial communities from plants grown in Nebraska, USA.</title>
        <authorList>
            <person name="Schachtman D."/>
        </authorList>
    </citation>
    <scope>NUCLEOTIDE SEQUENCE [LARGE SCALE GENOMIC DNA]</scope>
    <source>
        <strain evidence="1 2">1209</strain>
    </source>
</reference>
<dbReference type="SMART" id="SM00120">
    <property type="entry name" value="HX"/>
    <property type="match status" value="3"/>
</dbReference>
<accession>A0A561Q4Y6</accession>
<evidence type="ECO:0000313" key="2">
    <source>
        <dbReference type="Proteomes" id="UP000320811"/>
    </source>
</evidence>